<keyword evidence="1" id="KW-0472">Membrane</keyword>
<feature type="transmembrane region" description="Helical" evidence="1">
    <location>
        <begin position="7"/>
        <end position="27"/>
    </location>
</feature>
<sequence>MTTITKRIIVGAVSFIVIFILAMTWFYPYSIFSLHKTYNYQPDPVMVDGYLKDVKEFKETFAKDLEEMESERPVDLTVERTQYVLPLFEQDWLISKDKLKMGKEDLDYMLSEVKSIRDTLLSMVEQGDYSKEQRGYLVLSIESLLSLEESIVDFQSSSFGSRKTLRIQFHNLHVAFMNNFMMFTTFYEVSQNEERAS</sequence>
<gene>
    <name evidence="2" type="ORF">SAMN05216243_2928</name>
</gene>
<keyword evidence="1" id="KW-1133">Transmembrane helix</keyword>
<dbReference type="OrthoDB" id="2967968at2"/>
<organism evidence="2 3">
    <name type="scientific">Sediminibacillus albus</name>
    <dbReference type="NCBI Taxonomy" id="407036"/>
    <lineage>
        <taxon>Bacteria</taxon>
        <taxon>Bacillati</taxon>
        <taxon>Bacillota</taxon>
        <taxon>Bacilli</taxon>
        <taxon>Bacillales</taxon>
        <taxon>Bacillaceae</taxon>
        <taxon>Sediminibacillus</taxon>
    </lineage>
</organism>
<accession>A0A1G9BD65</accession>
<dbReference type="Proteomes" id="UP000198694">
    <property type="component" value="Unassembled WGS sequence"/>
</dbReference>
<keyword evidence="1" id="KW-0812">Transmembrane</keyword>
<evidence type="ECO:0000256" key="1">
    <source>
        <dbReference type="SAM" id="Phobius"/>
    </source>
</evidence>
<evidence type="ECO:0000313" key="3">
    <source>
        <dbReference type="Proteomes" id="UP000198694"/>
    </source>
</evidence>
<dbReference type="RefSeq" id="WP_093215660.1">
    <property type="nucleotide sequence ID" value="NZ_FNFL01000005.1"/>
</dbReference>
<protein>
    <submittedName>
        <fullName evidence="2">Uncharacterized protein</fullName>
    </submittedName>
</protein>
<proteinExistence type="predicted"/>
<dbReference type="EMBL" id="FNFL01000005">
    <property type="protein sequence ID" value="SDK36785.1"/>
    <property type="molecule type" value="Genomic_DNA"/>
</dbReference>
<keyword evidence="3" id="KW-1185">Reference proteome</keyword>
<evidence type="ECO:0000313" key="2">
    <source>
        <dbReference type="EMBL" id="SDK36785.1"/>
    </source>
</evidence>
<dbReference type="AlphaFoldDB" id="A0A1G9BD65"/>
<reference evidence="2 3" key="1">
    <citation type="submission" date="2016-10" db="EMBL/GenBank/DDBJ databases">
        <authorList>
            <person name="de Groot N.N."/>
        </authorList>
    </citation>
    <scope>NUCLEOTIDE SEQUENCE [LARGE SCALE GENOMIC DNA]</scope>
    <source>
        <strain evidence="2 3">CGMCC 1.6502</strain>
    </source>
</reference>
<name>A0A1G9BD65_9BACI</name>